<feature type="domain" description="Nephrocystin 3-like N-terminal" evidence="3">
    <location>
        <begin position="295"/>
        <end position="464"/>
    </location>
</feature>
<name>A0A9W9K616_9EURO</name>
<dbReference type="Gene3D" id="1.25.40.10">
    <property type="entry name" value="Tetratricopeptide repeat domain"/>
    <property type="match status" value="1"/>
</dbReference>
<sequence length="1402" mass="159646">MEPTGCQFSSIYQHAEARYQEITDAKVDAKFLRKIQTIEDLVQEIETQNDGFKSFREYRGKLFSSMRLALHPIETLGNMAAGGASTVFAPSSVVFGAVTYLIDAAKGVSSSYDAIEELMKSLKEFTVRLKIYSQERISEDMSERLIDVLVTLMEIFALSTREMRRGRLRKFGRNVLLGNDDAISAAVAKLDKLTQVEGRLVQAETLTVSKKTGRVVDDVATAVNATHTAVQETGRTVDEMSAQMTEVNDKLDNLLVSVNEAPQPQSDILRYILGPSQPDSAQTWYDRISKTRIPGTGDWIVKENMFRAWIKENNPTLLVSGIPGAGKSYLAATMIDFLNDQFAQSNEGHVSVSVAYFFFKDDNPDTRSVHQALRDLAYQISMTNTAYQKHVRRIEDSAAISTIEAAWRRLFVDFFLESTNVQSSAYIIIDGIDEADDEERRLLFSLARDIQENADSTTLRLAFIGRPHMSDQLYESLEAEVPTIHVTMNKNAADVERYIKASIQKSMFLRKTSVKLRQEILATSSSRAEGMFLWVNLMMQELIKCRSEAKIRNSLKEAPRGLKEMVRRILASFSSTCEPEELGFLNELLLWTACSPKPLILQEANDILRLTSPEEDGMIYLEGALRRQFASFFSLNRWDNLNTAELEILAIKESEFEERTDTTRITERDEGDEFEDVTNFVNFNSSPDTTLNFCHASIGDFFRDESEGQVTAGQGYMPVGVNWRDGKVYVLKTCLRLITQKGLTGRLSSTINDEGWILYHVVTNLSHHLQSTPPSYAAREDRSQIASMLVKLFSIGKVIKMIFKGESLSWISHMANLQSIWKWWENPLILDTLDADEQNFIADARECPAKIFKLAAVCSWKDWFGRKERSDEVSFRTIWHYQRMLKNEKFDLFDTSSIPTVDEVLCAANFQASSKTAAWHINVSQVLGVFNHMDACVQYSKRAMEIDPEDPDTWGLMGEVYIEQKKWHEAIEMLKESEKIHIKTLERRPNDKNTKEYLHRCLYKLCIAYSNIGDAPNRLIASQKSFELDLHCEECITSVLFHLHLDQQYENYISFMRRMAKIPMLNNDWTQLDQSINERPWPRCGFFRLTASSAFKAKDIPFMIDAWSSARSVARKESETARVACLDLCLARIYKEFAHDKAKAISIWENVFEAFVDTKDDGFPALIKVLATNSLAIHFLSEAIDAGVGTPEAEPQLAQLERLSARMKIKMKSSFWADSYAQFFAPGVYYRLAGEYTKFQAYFKPVIKRAVEILSDDDPGNDREGLVALLGAMIAAGDSGRVIALSYSLGHYDVHVEGKWWQFEQTNVIVNCDGPCCVSKPVYDDFSFCPICYDYGFCENCVELLREGKLGIDMCSPRHVDHFVYVPRRPQDLELKKSQMFKDGDVVDFSEWLADLKKQWNL</sequence>
<dbReference type="Pfam" id="PF24883">
    <property type="entry name" value="NPHP3_N"/>
    <property type="match status" value="1"/>
</dbReference>
<evidence type="ECO:0000259" key="3">
    <source>
        <dbReference type="Pfam" id="PF24883"/>
    </source>
</evidence>
<dbReference type="SUPFAM" id="SSF52540">
    <property type="entry name" value="P-loop containing nucleoside triphosphate hydrolases"/>
    <property type="match status" value="1"/>
</dbReference>
<keyword evidence="5" id="KW-1185">Reference proteome</keyword>
<dbReference type="EMBL" id="JAPQKH010000006">
    <property type="protein sequence ID" value="KAJ5093886.1"/>
    <property type="molecule type" value="Genomic_DNA"/>
</dbReference>
<dbReference type="Gene3D" id="3.40.50.300">
    <property type="entry name" value="P-loop containing nucleotide triphosphate hydrolases"/>
    <property type="match status" value="1"/>
</dbReference>
<evidence type="ECO:0000313" key="4">
    <source>
        <dbReference type="EMBL" id="KAJ5093886.1"/>
    </source>
</evidence>
<organism evidence="4 5">
    <name type="scientific">Penicillium angulare</name>
    <dbReference type="NCBI Taxonomy" id="116970"/>
    <lineage>
        <taxon>Eukaryota</taxon>
        <taxon>Fungi</taxon>
        <taxon>Dikarya</taxon>
        <taxon>Ascomycota</taxon>
        <taxon>Pezizomycotina</taxon>
        <taxon>Eurotiomycetes</taxon>
        <taxon>Eurotiomycetidae</taxon>
        <taxon>Eurotiales</taxon>
        <taxon>Aspergillaceae</taxon>
        <taxon>Penicillium</taxon>
    </lineage>
</organism>
<proteinExistence type="predicted"/>
<dbReference type="SUPFAM" id="SSF48452">
    <property type="entry name" value="TPR-like"/>
    <property type="match status" value="1"/>
</dbReference>
<dbReference type="PANTHER" id="PTHR10039:SF17">
    <property type="entry name" value="FUNGAL STAND N-TERMINAL GOODBYE DOMAIN-CONTAINING PROTEIN-RELATED"/>
    <property type="match status" value="1"/>
</dbReference>
<dbReference type="Pfam" id="PF17109">
    <property type="entry name" value="Goodbye"/>
    <property type="match status" value="1"/>
</dbReference>
<dbReference type="InterPro" id="IPR031350">
    <property type="entry name" value="Goodbye_dom"/>
</dbReference>
<gene>
    <name evidence="4" type="ORF">N7456_009747</name>
</gene>
<reference evidence="4" key="2">
    <citation type="journal article" date="2023" name="IMA Fungus">
        <title>Comparative genomic study of the Penicillium genus elucidates a diverse pangenome and 15 lateral gene transfer events.</title>
        <authorList>
            <person name="Petersen C."/>
            <person name="Sorensen T."/>
            <person name="Nielsen M.R."/>
            <person name="Sondergaard T.E."/>
            <person name="Sorensen J.L."/>
            <person name="Fitzpatrick D.A."/>
            <person name="Frisvad J.C."/>
            <person name="Nielsen K.L."/>
        </authorList>
    </citation>
    <scope>NUCLEOTIDE SEQUENCE</scope>
    <source>
        <strain evidence="4">IBT 30069</strain>
    </source>
</reference>
<accession>A0A9W9K616</accession>
<feature type="domain" description="Fungal STAND N-terminal Goodbye" evidence="2">
    <location>
        <begin position="12"/>
        <end position="132"/>
    </location>
</feature>
<dbReference type="OrthoDB" id="448455at2759"/>
<comment type="caution">
    <text evidence="4">The sequence shown here is derived from an EMBL/GenBank/DDBJ whole genome shotgun (WGS) entry which is preliminary data.</text>
</comment>
<evidence type="ECO:0008006" key="6">
    <source>
        <dbReference type="Google" id="ProtNLM"/>
    </source>
</evidence>
<dbReference type="InterPro" id="IPR011990">
    <property type="entry name" value="TPR-like_helical_dom_sf"/>
</dbReference>
<evidence type="ECO:0000256" key="1">
    <source>
        <dbReference type="ARBA" id="ARBA00022737"/>
    </source>
</evidence>
<reference evidence="4" key="1">
    <citation type="submission" date="2022-11" db="EMBL/GenBank/DDBJ databases">
        <authorList>
            <person name="Petersen C."/>
        </authorList>
    </citation>
    <scope>NUCLEOTIDE SEQUENCE</scope>
    <source>
        <strain evidence="4">IBT 30069</strain>
    </source>
</reference>
<evidence type="ECO:0000259" key="2">
    <source>
        <dbReference type="Pfam" id="PF17109"/>
    </source>
</evidence>
<keyword evidence="1" id="KW-0677">Repeat</keyword>
<evidence type="ECO:0000313" key="5">
    <source>
        <dbReference type="Proteomes" id="UP001149165"/>
    </source>
</evidence>
<dbReference type="Proteomes" id="UP001149165">
    <property type="component" value="Unassembled WGS sequence"/>
</dbReference>
<dbReference type="InterPro" id="IPR056884">
    <property type="entry name" value="NPHP3-like_N"/>
</dbReference>
<protein>
    <recommendedName>
        <fullName evidence="6">Fungal STAND N-terminal Goodbye domain-containing protein</fullName>
    </recommendedName>
</protein>
<dbReference type="InterPro" id="IPR027417">
    <property type="entry name" value="P-loop_NTPase"/>
</dbReference>
<dbReference type="PANTHER" id="PTHR10039">
    <property type="entry name" value="AMELOGENIN"/>
    <property type="match status" value="1"/>
</dbReference>